<feature type="transmembrane region" description="Helical" evidence="1">
    <location>
        <begin position="199"/>
        <end position="227"/>
    </location>
</feature>
<evidence type="ECO:0000256" key="1">
    <source>
        <dbReference type="SAM" id="Phobius"/>
    </source>
</evidence>
<gene>
    <name evidence="2" type="ORF">H1R20_g8892</name>
</gene>
<protein>
    <recommendedName>
        <fullName evidence="4">Transmembrane protein</fullName>
    </recommendedName>
</protein>
<evidence type="ECO:0000313" key="2">
    <source>
        <dbReference type="EMBL" id="KAJ2928182.1"/>
    </source>
</evidence>
<keyword evidence="3" id="KW-1185">Reference proteome</keyword>
<dbReference type="AlphaFoldDB" id="A0A9W8J4M4"/>
<feature type="transmembrane region" description="Helical" evidence="1">
    <location>
        <begin position="61"/>
        <end position="78"/>
    </location>
</feature>
<evidence type="ECO:0008006" key="4">
    <source>
        <dbReference type="Google" id="ProtNLM"/>
    </source>
</evidence>
<feature type="transmembrane region" description="Helical" evidence="1">
    <location>
        <begin position="85"/>
        <end position="108"/>
    </location>
</feature>
<reference evidence="2" key="1">
    <citation type="submission" date="2022-06" db="EMBL/GenBank/DDBJ databases">
        <title>Genome Sequence of Candolleomyces eurysporus.</title>
        <authorList>
            <person name="Buettner E."/>
        </authorList>
    </citation>
    <scope>NUCLEOTIDE SEQUENCE</scope>
    <source>
        <strain evidence="2">VTCC 930004</strain>
    </source>
</reference>
<dbReference type="OrthoDB" id="3234297at2759"/>
<name>A0A9W8J4M4_9AGAR</name>
<feature type="transmembrane region" description="Helical" evidence="1">
    <location>
        <begin position="158"/>
        <end position="179"/>
    </location>
</feature>
<dbReference type="Proteomes" id="UP001140091">
    <property type="component" value="Unassembled WGS sequence"/>
</dbReference>
<feature type="transmembrane region" description="Helical" evidence="1">
    <location>
        <begin position="114"/>
        <end position="137"/>
    </location>
</feature>
<keyword evidence="1" id="KW-0472">Membrane</keyword>
<dbReference type="EMBL" id="JANBPK010000936">
    <property type="protein sequence ID" value="KAJ2928182.1"/>
    <property type="molecule type" value="Genomic_DNA"/>
</dbReference>
<keyword evidence="1" id="KW-1133">Transmembrane helix</keyword>
<evidence type="ECO:0000313" key="3">
    <source>
        <dbReference type="Proteomes" id="UP001140091"/>
    </source>
</evidence>
<feature type="non-terminal residue" evidence="2">
    <location>
        <position position="248"/>
    </location>
</feature>
<sequence>MSSSTLTTSVPEITGISFNYTNEPSAKVLLMKAYCLDPPQDDGCRYGPCPNPDVTGIGQQISIYLTTGTFTFALVYFPQLVRPMLYAHLAVMYSLMIAALISITHGQLTQNDGVFVLVAVGSPCTIYLWFSTLRSLIGHHDFPILESQDRRNRREVQLLKLLCLLSIAFEAVLICLVFVPSPRIHFSQPSCNREFGKKLVLNLAWAFQYVREGLLSIGWIMASVWFYRRWYNRHRQNVNRAGTVLWSQ</sequence>
<keyword evidence="1" id="KW-0812">Transmembrane</keyword>
<accession>A0A9W8J4M4</accession>
<proteinExistence type="predicted"/>
<comment type="caution">
    <text evidence="2">The sequence shown here is derived from an EMBL/GenBank/DDBJ whole genome shotgun (WGS) entry which is preliminary data.</text>
</comment>
<organism evidence="2 3">
    <name type="scientific">Candolleomyces eurysporus</name>
    <dbReference type="NCBI Taxonomy" id="2828524"/>
    <lineage>
        <taxon>Eukaryota</taxon>
        <taxon>Fungi</taxon>
        <taxon>Dikarya</taxon>
        <taxon>Basidiomycota</taxon>
        <taxon>Agaricomycotina</taxon>
        <taxon>Agaricomycetes</taxon>
        <taxon>Agaricomycetidae</taxon>
        <taxon>Agaricales</taxon>
        <taxon>Agaricineae</taxon>
        <taxon>Psathyrellaceae</taxon>
        <taxon>Candolleomyces</taxon>
    </lineage>
</organism>